<dbReference type="AlphaFoldDB" id="A0A345NJN9"/>
<keyword evidence="2" id="KW-0378">Hydrolase</keyword>
<dbReference type="PANTHER" id="PTHR43798:SF33">
    <property type="entry name" value="HYDROLASE, PUTATIVE (AFU_ORTHOLOGUE AFUA_2G14860)-RELATED"/>
    <property type="match status" value="1"/>
</dbReference>
<dbReference type="Gene3D" id="3.40.50.1820">
    <property type="entry name" value="alpha/beta hydrolase"/>
    <property type="match status" value="1"/>
</dbReference>
<dbReference type="Pfam" id="PF12697">
    <property type="entry name" value="Abhydrolase_6"/>
    <property type="match status" value="1"/>
</dbReference>
<reference evidence="2 3" key="1">
    <citation type="submission" date="2018-07" db="EMBL/GenBank/DDBJ databases">
        <title>Complete genome sequencing of Ornithinimicrobium sp. AMA3305.</title>
        <authorList>
            <person name="Bae J.-W."/>
        </authorList>
    </citation>
    <scope>NUCLEOTIDE SEQUENCE [LARGE SCALE GENOMIC DNA]</scope>
    <source>
        <strain evidence="2 3">AMA3305</strain>
    </source>
</reference>
<dbReference type="OrthoDB" id="2987348at2"/>
<dbReference type="GO" id="GO:0016787">
    <property type="term" value="F:hydrolase activity"/>
    <property type="evidence" value="ECO:0007669"/>
    <property type="project" value="UniProtKB-KW"/>
</dbReference>
<dbReference type="SUPFAM" id="SSF53474">
    <property type="entry name" value="alpha/beta-Hydrolases"/>
    <property type="match status" value="1"/>
</dbReference>
<accession>A0A345NJN9</accession>
<dbReference type="KEGG" id="orn:DV701_03010"/>
<feature type="domain" description="AB hydrolase-1" evidence="1">
    <location>
        <begin position="12"/>
        <end position="227"/>
    </location>
</feature>
<evidence type="ECO:0000259" key="1">
    <source>
        <dbReference type="Pfam" id="PF12697"/>
    </source>
</evidence>
<evidence type="ECO:0000313" key="3">
    <source>
        <dbReference type="Proteomes" id="UP000253790"/>
    </source>
</evidence>
<dbReference type="InterPro" id="IPR029058">
    <property type="entry name" value="AB_hydrolase_fold"/>
</dbReference>
<dbReference type="InterPro" id="IPR000073">
    <property type="entry name" value="AB_hydrolase_1"/>
</dbReference>
<proteinExistence type="predicted"/>
<gene>
    <name evidence="2" type="ORF">DV701_03010</name>
</gene>
<dbReference type="InterPro" id="IPR050266">
    <property type="entry name" value="AB_hydrolase_sf"/>
</dbReference>
<organism evidence="2 3">
    <name type="scientific">Ornithinimicrobium avium</name>
    <dbReference type="NCBI Taxonomy" id="2283195"/>
    <lineage>
        <taxon>Bacteria</taxon>
        <taxon>Bacillati</taxon>
        <taxon>Actinomycetota</taxon>
        <taxon>Actinomycetes</taxon>
        <taxon>Micrococcales</taxon>
        <taxon>Ornithinimicrobiaceae</taxon>
        <taxon>Ornithinimicrobium</taxon>
    </lineage>
</organism>
<dbReference type="RefSeq" id="WP_114927012.1">
    <property type="nucleotide sequence ID" value="NZ_CP031229.1"/>
</dbReference>
<dbReference type="Proteomes" id="UP000253790">
    <property type="component" value="Chromosome"/>
</dbReference>
<protein>
    <submittedName>
        <fullName evidence="2">Alpha/beta fold hydrolase</fullName>
    </submittedName>
</protein>
<dbReference type="PANTHER" id="PTHR43798">
    <property type="entry name" value="MONOACYLGLYCEROL LIPASE"/>
    <property type="match status" value="1"/>
</dbReference>
<keyword evidence="3" id="KW-1185">Reference proteome</keyword>
<dbReference type="GO" id="GO:0016020">
    <property type="term" value="C:membrane"/>
    <property type="evidence" value="ECO:0007669"/>
    <property type="project" value="TreeGrafter"/>
</dbReference>
<sequence>MPLDRKDVVMAMVLLHGLGAVGGVWRGVASAPDLPGHGRAAWEPSYSYEGHARAVLEDLPDGPVDVVGHSMGGVVALVLAALAPGRVRSVVGLGIKVRWSPEELAHVAALAQKPPRTFATRDEAAERFLKVAGLTGLVAADDPVVDAGTASRGDGSWTLAQDPRTFGVGAFDMPQLLGAAACRVVLARGEHDRLVSHEELAALVDVPVTLRGLGHNAHVEDLDAVLALLG</sequence>
<evidence type="ECO:0000313" key="2">
    <source>
        <dbReference type="EMBL" id="AXH95247.1"/>
    </source>
</evidence>
<name>A0A345NJN9_9MICO</name>
<dbReference type="EMBL" id="CP031229">
    <property type="protein sequence ID" value="AXH95247.1"/>
    <property type="molecule type" value="Genomic_DNA"/>
</dbReference>